<dbReference type="Proteomes" id="UP000290975">
    <property type="component" value="Unassembled WGS sequence"/>
</dbReference>
<dbReference type="InterPro" id="IPR036388">
    <property type="entry name" value="WH-like_DNA-bd_sf"/>
</dbReference>
<keyword evidence="6" id="KW-1185">Reference proteome</keyword>
<proteinExistence type="predicted"/>
<evidence type="ECO:0000313" key="6">
    <source>
        <dbReference type="Proteomes" id="UP000290975"/>
    </source>
</evidence>
<dbReference type="SUPFAM" id="SSF46785">
    <property type="entry name" value="Winged helix' DNA-binding domain"/>
    <property type="match status" value="1"/>
</dbReference>
<evidence type="ECO:0000256" key="1">
    <source>
        <dbReference type="ARBA" id="ARBA00023015"/>
    </source>
</evidence>
<evidence type="ECO:0000256" key="3">
    <source>
        <dbReference type="ARBA" id="ARBA00023163"/>
    </source>
</evidence>
<sequence>MSPEPVVAERAYLLLKSDIMAGRFPPGSMLIERALAAEYGVSVSPFRDGAQRLVGEHMLEIAYGGGYRLLDLTPDGLRDLYRWHGHLLRLVLKGTRLSVGGASRPYLQPDIDGQSLAKAATDSFLSVARACHDGEHARALKSATERLHMARLAEFRVLRNLTSELRAVEIATTSGQGSDRFEVLWAYHRRRIRRVGRICESINS</sequence>
<keyword evidence="3" id="KW-0804">Transcription</keyword>
<evidence type="ECO:0000313" key="5">
    <source>
        <dbReference type="EMBL" id="GBH32392.1"/>
    </source>
</evidence>
<dbReference type="InterPro" id="IPR000524">
    <property type="entry name" value="Tscrpt_reg_HTH_GntR"/>
</dbReference>
<keyword evidence="1" id="KW-0805">Transcription regulation</keyword>
<dbReference type="Pfam" id="PF00392">
    <property type="entry name" value="GntR"/>
    <property type="match status" value="1"/>
</dbReference>
<dbReference type="SMART" id="SM00345">
    <property type="entry name" value="HTH_GNTR"/>
    <property type="match status" value="1"/>
</dbReference>
<reference evidence="5 6" key="1">
    <citation type="submission" date="2014-12" db="EMBL/GenBank/DDBJ databases">
        <title>Whole genome sequencing of Sphingobium xenophagum OW59.</title>
        <authorList>
            <person name="Ohta Y."/>
            <person name="Nishi S."/>
            <person name="Hatada Y."/>
        </authorList>
    </citation>
    <scope>NUCLEOTIDE SEQUENCE [LARGE SCALE GENOMIC DNA]</scope>
    <source>
        <strain evidence="5 6">OW59</strain>
    </source>
</reference>
<feature type="domain" description="HTH gntR-type" evidence="4">
    <location>
        <begin position="5"/>
        <end position="72"/>
    </location>
</feature>
<dbReference type="EMBL" id="BBQY01000037">
    <property type="protein sequence ID" value="GBH32392.1"/>
    <property type="molecule type" value="Genomic_DNA"/>
</dbReference>
<organism evidence="5 6">
    <name type="scientific">Sphingobium xenophagum</name>
    <dbReference type="NCBI Taxonomy" id="121428"/>
    <lineage>
        <taxon>Bacteria</taxon>
        <taxon>Pseudomonadati</taxon>
        <taxon>Pseudomonadota</taxon>
        <taxon>Alphaproteobacteria</taxon>
        <taxon>Sphingomonadales</taxon>
        <taxon>Sphingomonadaceae</taxon>
        <taxon>Sphingobium</taxon>
    </lineage>
</organism>
<dbReference type="GO" id="GO:0003700">
    <property type="term" value="F:DNA-binding transcription factor activity"/>
    <property type="evidence" value="ECO:0007669"/>
    <property type="project" value="InterPro"/>
</dbReference>
<dbReference type="PANTHER" id="PTHR43537">
    <property type="entry name" value="TRANSCRIPTIONAL REGULATOR, GNTR FAMILY"/>
    <property type="match status" value="1"/>
</dbReference>
<protein>
    <recommendedName>
        <fullName evidence="4">HTH gntR-type domain-containing protein</fullName>
    </recommendedName>
</protein>
<dbReference type="InterPro" id="IPR036390">
    <property type="entry name" value="WH_DNA-bd_sf"/>
</dbReference>
<dbReference type="PANTHER" id="PTHR43537:SF52">
    <property type="entry name" value="FATTY ACID METABOLISM REGULATOR PROTEIN"/>
    <property type="match status" value="1"/>
</dbReference>
<keyword evidence="2" id="KW-0238">DNA-binding</keyword>
<evidence type="ECO:0000256" key="2">
    <source>
        <dbReference type="ARBA" id="ARBA00023125"/>
    </source>
</evidence>
<dbReference type="PROSITE" id="PS50949">
    <property type="entry name" value="HTH_GNTR"/>
    <property type="match status" value="1"/>
</dbReference>
<dbReference type="Gene3D" id="1.10.10.10">
    <property type="entry name" value="Winged helix-like DNA-binding domain superfamily/Winged helix DNA-binding domain"/>
    <property type="match status" value="1"/>
</dbReference>
<accession>A0A401J6W9</accession>
<evidence type="ECO:0000259" key="4">
    <source>
        <dbReference type="PROSITE" id="PS50949"/>
    </source>
</evidence>
<dbReference type="GO" id="GO:0003677">
    <property type="term" value="F:DNA binding"/>
    <property type="evidence" value="ECO:0007669"/>
    <property type="project" value="UniProtKB-KW"/>
</dbReference>
<gene>
    <name evidence="5" type="ORF">MBESOW_P3622</name>
</gene>
<name>A0A401J6W9_SPHXE</name>
<dbReference type="AlphaFoldDB" id="A0A401J6W9"/>
<comment type="caution">
    <text evidence="5">The sequence shown here is derived from an EMBL/GenBank/DDBJ whole genome shotgun (WGS) entry which is preliminary data.</text>
</comment>